<accession>A0A1M5PR44</accession>
<sequence length="130" mass="14857">MSDIISIKNLIKDVLNDLKDVESDLRSARNWGIYDMIGGKSISSFIKHSKINKAEKKFNNLSKKLSLLQSELNSSNIDFDGNFNTSGLNQFLDVFMDNIFSDLFTQSKISNSLEKVKKLKYSLEDLQNRL</sequence>
<dbReference type="Proteomes" id="UP000184032">
    <property type="component" value="Unassembled WGS sequence"/>
</dbReference>
<protein>
    <submittedName>
        <fullName evidence="1">Uncharacterized protein</fullName>
    </submittedName>
</protein>
<proteinExistence type="predicted"/>
<dbReference type="AlphaFoldDB" id="A0A1M5PR44"/>
<organism evidence="1 2">
    <name type="scientific">Anaerosphaera aminiphila DSM 21120</name>
    <dbReference type="NCBI Taxonomy" id="1120995"/>
    <lineage>
        <taxon>Bacteria</taxon>
        <taxon>Bacillati</taxon>
        <taxon>Bacillota</taxon>
        <taxon>Tissierellia</taxon>
        <taxon>Tissierellales</taxon>
        <taxon>Peptoniphilaceae</taxon>
        <taxon>Anaerosphaera</taxon>
    </lineage>
</organism>
<dbReference type="EMBL" id="FQXI01000001">
    <property type="protein sequence ID" value="SHH04170.1"/>
    <property type="molecule type" value="Genomic_DNA"/>
</dbReference>
<keyword evidence="2" id="KW-1185">Reference proteome</keyword>
<evidence type="ECO:0000313" key="2">
    <source>
        <dbReference type="Proteomes" id="UP000184032"/>
    </source>
</evidence>
<dbReference type="RefSeq" id="WP_083529034.1">
    <property type="nucleotide sequence ID" value="NZ_FQXI01000001.1"/>
</dbReference>
<reference evidence="2" key="1">
    <citation type="submission" date="2016-11" db="EMBL/GenBank/DDBJ databases">
        <authorList>
            <person name="Varghese N."/>
            <person name="Submissions S."/>
        </authorList>
    </citation>
    <scope>NUCLEOTIDE SEQUENCE [LARGE SCALE GENOMIC DNA]</scope>
    <source>
        <strain evidence="2">DSM 21120</strain>
    </source>
</reference>
<dbReference type="OrthoDB" id="3540923at2"/>
<dbReference type="STRING" id="1120995.SAMN02745245_00432"/>
<gene>
    <name evidence="1" type="ORF">SAMN02745245_00432</name>
</gene>
<name>A0A1M5PR44_9FIRM</name>
<evidence type="ECO:0000313" key="1">
    <source>
        <dbReference type="EMBL" id="SHH04170.1"/>
    </source>
</evidence>